<dbReference type="PATRIC" id="fig|29311.18.peg.486"/>
<reference evidence="2 3" key="1">
    <citation type="submission" date="2015-05" db="EMBL/GenBank/DDBJ databases">
        <title>Genome sequence of Mycobacterium haemophilum.</title>
        <authorList>
            <person name="Greninger A.L."/>
            <person name="Cunningham G."/>
            <person name="Miller S."/>
        </authorList>
    </citation>
    <scope>NUCLEOTIDE SEQUENCE [LARGE SCALE GENOMIC DNA]</scope>
    <source>
        <strain evidence="3">UC1</strain>
    </source>
</reference>
<keyword evidence="3" id="KW-1185">Reference proteome</keyword>
<dbReference type="OrthoDB" id="4741344at2"/>
<organism evidence="2 3">
    <name type="scientific">Mycobacterium haemophilum</name>
    <dbReference type="NCBI Taxonomy" id="29311"/>
    <lineage>
        <taxon>Bacteria</taxon>
        <taxon>Bacillati</taxon>
        <taxon>Actinomycetota</taxon>
        <taxon>Actinomycetes</taxon>
        <taxon>Mycobacteriales</taxon>
        <taxon>Mycobacteriaceae</taxon>
        <taxon>Mycobacterium</taxon>
    </lineage>
</organism>
<sequence length="103" mass="11313">MGDTYRDPVDHLRTTRVFAGESLIDVLHWPGYLLVVAGVIGGVGSLAAFGTGHHHQGMTAGVVAIIVTVLGLVWLAIEHRRIRRIADQWYAEHPEVRRQPPAS</sequence>
<dbReference type="AlphaFoldDB" id="A0A0I9TV84"/>
<feature type="transmembrane region" description="Helical" evidence="1">
    <location>
        <begin position="32"/>
        <end position="52"/>
    </location>
</feature>
<evidence type="ECO:0000313" key="2">
    <source>
        <dbReference type="EMBL" id="KLO39171.1"/>
    </source>
</evidence>
<dbReference type="EMBL" id="LDPR01000001">
    <property type="protein sequence ID" value="KLO39171.1"/>
    <property type="molecule type" value="Genomic_DNA"/>
</dbReference>
<dbReference type="STRING" id="1202450.B586_17680"/>
<proteinExistence type="predicted"/>
<evidence type="ECO:0000256" key="1">
    <source>
        <dbReference type="SAM" id="Phobius"/>
    </source>
</evidence>
<evidence type="ECO:0000313" key="3">
    <source>
        <dbReference type="Proteomes" id="UP000036334"/>
    </source>
</evidence>
<accession>A0A0I9TV84</accession>
<feature type="transmembrane region" description="Helical" evidence="1">
    <location>
        <begin position="58"/>
        <end position="77"/>
    </location>
</feature>
<comment type="caution">
    <text evidence="2">The sequence shown here is derived from an EMBL/GenBank/DDBJ whole genome shotgun (WGS) entry which is preliminary data.</text>
</comment>
<name>A0A0I9TV84_9MYCO</name>
<dbReference type="InterPro" id="IPR049606">
    <property type="entry name" value="UsfY-like"/>
</dbReference>
<keyword evidence="1" id="KW-0472">Membrane</keyword>
<gene>
    <name evidence="2" type="ORF">ABH38_02205</name>
</gene>
<keyword evidence="1" id="KW-1133">Transmembrane helix</keyword>
<keyword evidence="1" id="KW-0812">Transmembrane</keyword>
<protein>
    <submittedName>
        <fullName evidence="2">UsfY protein</fullName>
    </submittedName>
</protein>
<dbReference type="NCBIfam" id="NF041247">
    <property type="entry name" value="UsfY"/>
    <property type="match status" value="1"/>
</dbReference>
<dbReference type="Proteomes" id="UP000036334">
    <property type="component" value="Unassembled WGS sequence"/>
</dbReference>
<dbReference type="RefSeq" id="WP_047313365.1">
    <property type="nucleotide sequence ID" value="NZ_LDPQ01000001.1"/>
</dbReference>